<dbReference type="Pfam" id="PF00535">
    <property type="entry name" value="Glycos_transf_2"/>
    <property type="match status" value="1"/>
</dbReference>
<organism evidence="4">
    <name type="scientific">Veillonella ratti</name>
    <dbReference type="NCBI Taxonomy" id="103892"/>
    <lineage>
        <taxon>Bacteria</taxon>
        <taxon>Bacillati</taxon>
        <taxon>Bacillota</taxon>
        <taxon>Negativicutes</taxon>
        <taxon>Veillonellales</taxon>
        <taxon>Veillonellaceae</taxon>
        <taxon>Veillonella</taxon>
    </lineage>
</organism>
<reference evidence="4" key="1">
    <citation type="submission" date="2019-11" db="EMBL/GenBank/DDBJ databases">
        <authorList>
            <person name="Feng L."/>
        </authorList>
    </citation>
    <scope>NUCLEOTIDE SEQUENCE</scope>
    <source>
        <strain evidence="4">VrattiLFYP33</strain>
    </source>
</reference>
<dbReference type="SUPFAM" id="SSF53448">
    <property type="entry name" value="Nucleotide-diphospho-sugar transferases"/>
    <property type="match status" value="1"/>
</dbReference>
<dbReference type="InterPro" id="IPR001173">
    <property type="entry name" value="Glyco_trans_2-like"/>
</dbReference>
<dbReference type="EMBL" id="CACRUX010000102">
    <property type="protein sequence ID" value="VYU53665.1"/>
    <property type="molecule type" value="Genomic_DNA"/>
</dbReference>
<keyword evidence="1 4" id="KW-0328">Glycosyltransferase</keyword>
<sequence length="353" mass="42052">MEVNKPFFSVIMPVYNAVPFLQRAIESILEQTYTNFELILVDDQSTDNSYDICESYLKKDNRIKLYQMQQNAGAAAARNYGLSNIKGKYVTFCDSDDYVDKDLLATAYIHLRECDIDCLKYGCIEEYIQKDTKNHFFKVQSLLTHEYRDRNEIAKQILKMELVPLFGYLCNGFYRREIIEGNGLELNPSYRVNEDFDFNIRYFEYVNIFKCIDYTGYHYIKLTESNSLSSQKNDDYYNLHIMKIERFLAFFHGFENMDDESKSMLFWMYTRIVYSTLQRAIESDENIQKLLTSIRDSKIYNYFKCVEFINISEKQKLMIFLLRDEKGVMLLWLVRMIGLIKRQFPFLFAKIKG</sequence>
<dbReference type="PANTHER" id="PTHR22916:SF51">
    <property type="entry name" value="GLYCOSYLTRANSFERASE EPSH-RELATED"/>
    <property type="match status" value="1"/>
</dbReference>
<dbReference type="GO" id="GO:0016757">
    <property type="term" value="F:glycosyltransferase activity"/>
    <property type="evidence" value="ECO:0007669"/>
    <property type="project" value="UniProtKB-KW"/>
</dbReference>
<protein>
    <submittedName>
        <fullName evidence="4">Putative glycosyltransferase EpsJ</fullName>
        <ecNumber evidence="4">2.4.-.-</ecNumber>
    </submittedName>
</protein>
<dbReference type="RefSeq" id="WP_156705917.1">
    <property type="nucleotide sequence ID" value="NZ_CACRUX010000102.1"/>
</dbReference>
<gene>
    <name evidence="4" type="primary">epsJ</name>
    <name evidence="4" type="ORF">VRLFYP33_02407</name>
</gene>
<evidence type="ECO:0000259" key="3">
    <source>
        <dbReference type="Pfam" id="PF00535"/>
    </source>
</evidence>
<keyword evidence="2 4" id="KW-0808">Transferase</keyword>
<evidence type="ECO:0000313" key="4">
    <source>
        <dbReference type="EMBL" id="VYU53665.1"/>
    </source>
</evidence>
<name>A0A6N3FNY8_9FIRM</name>
<dbReference type="AlphaFoldDB" id="A0A6N3FNY8"/>
<dbReference type="PANTHER" id="PTHR22916">
    <property type="entry name" value="GLYCOSYLTRANSFERASE"/>
    <property type="match status" value="1"/>
</dbReference>
<proteinExistence type="predicted"/>
<dbReference type="Gene3D" id="3.90.550.10">
    <property type="entry name" value="Spore Coat Polysaccharide Biosynthesis Protein SpsA, Chain A"/>
    <property type="match status" value="1"/>
</dbReference>
<dbReference type="InterPro" id="IPR029044">
    <property type="entry name" value="Nucleotide-diphossugar_trans"/>
</dbReference>
<feature type="domain" description="Glycosyltransferase 2-like" evidence="3">
    <location>
        <begin position="9"/>
        <end position="150"/>
    </location>
</feature>
<evidence type="ECO:0000256" key="2">
    <source>
        <dbReference type="ARBA" id="ARBA00022679"/>
    </source>
</evidence>
<evidence type="ECO:0000256" key="1">
    <source>
        <dbReference type="ARBA" id="ARBA00022676"/>
    </source>
</evidence>
<dbReference type="EC" id="2.4.-.-" evidence="4"/>
<dbReference type="CDD" id="cd00761">
    <property type="entry name" value="Glyco_tranf_GTA_type"/>
    <property type="match status" value="1"/>
</dbReference>
<accession>A0A6N3FNY8</accession>